<comment type="similarity">
    <text evidence="6">Belongs to the major facilitator superfamily. Phosphate:H(+) symporter (TC 2.A.1.9) family.</text>
</comment>
<feature type="transmembrane region" description="Helical" evidence="7">
    <location>
        <begin position="171"/>
        <end position="195"/>
    </location>
</feature>
<evidence type="ECO:0000256" key="4">
    <source>
        <dbReference type="ARBA" id="ARBA00022989"/>
    </source>
</evidence>
<feature type="transmembrane region" description="Helical" evidence="7">
    <location>
        <begin position="88"/>
        <end position="110"/>
    </location>
</feature>
<dbReference type="Gene3D" id="1.20.1250.20">
    <property type="entry name" value="MFS general substrate transporter like domains"/>
    <property type="match status" value="1"/>
</dbReference>
<reference evidence="9" key="1">
    <citation type="submission" date="2019-07" db="EMBL/GenBank/DDBJ databases">
        <title>De Novo Assembly of kiwifruit Actinidia rufa.</title>
        <authorList>
            <person name="Sugita-Konishi S."/>
            <person name="Sato K."/>
            <person name="Mori E."/>
            <person name="Abe Y."/>
            <person name="Kisaki G."/>
            <person name="Hamano K."/>
            <person name="Suezawa K."/>
            <person name="Otani M."/>
            <person name="Fukuda T."/>
            <person name="Manabe T."/>
            <person name="Gomi K."/>
            <person name="Tabuchi M."/>
            <person name="Akimitsu K."/>
            <person name="Kataoka I."/>
        </authorList>
    </citation>
    <scope>NUCLEOTIDE SEQUENCE [LARGE SCALE GENOMIC DNA]</scope>
    <source>
        <strain evidence="9">cv. Fuchu</strain>
    </source>
</reference>
<proteinExistence type="inferred from homology"/>
<feature type="transmembrane region" description="Helical" evidence="7">
    <location>
        <begin position="130"/>
        <end position="151"/>
    </location>
</feature>
<dbReference type="Pfam" id="PF00854">
    <property type="entry name" value="PTR2"/>
    <property type="match status" value="1"/>
</dbReference>
<evidence type="ECO:0000256" key="1">
    <source>
        <dbReference type="ARBA" id="ARBA00004141"/>
    </source>
</evidence>
<dbReference type="EMBL" id="BJWL01000186">
    <property type="protein sequence ID" value="GFS33407.1"/>
    <property type="molecule type" value="Genomic_DNA"/>
</dbReference>
<dbReference type="SUPFAM" id="SSF103473">
    <property type="entry name" value="MFS general substrate transporter"/>
    <property type="match status" value="1"/>
</dbReference>
<evidence type="ECO:0000313" key="8">
    <source>
        <dbReference type="EMBL" id="GFS33407.1"/>
    </source>
</evidence>
<feature type="transmembrane region" description="Helical" evidence="7">
    <location>
        <begin position="216"/>
        <end position="239"/>
    </location>
</feature>
<evidence type="ECO:0000256" key="6">
    <source>
        <dbReference type="ARBA" id="ARBA00044504"/>
    </source>
</evidence>
<evidence type="ECO:0000256" key="5">
    <source>
        <dbReference type="ARBA" id="ARBA00023136"/>
    </source>
</evidence>
<keyword evidence="3 7" id="KW-0812">Transmembrane</keyword>
<comment type="subcellular location">
    <subcellularLocation>
        <location evidence="1">Membrane</location>
        <topology evidence="1">Multi-pass membrane protein</topology>
    </subcellularLocation>
</comment>
<dbReference type="InterPro" id="IPR000109">
    <property type="entry name" value="POT_fam"/>
</dbReference>
<name>A0A7J0DEC0_9ERIC</name>
<dbReference type="GO" id="GO:0022857">
    <property type="term" value="F:transmembrane transporter activity"/>
    <property type="evidence" value="ECO:0007669"/>
    <property type="project" value="InterPro"/>
</dbReference>
<organism evidence="8 9">
    <name type="scientific">Actinidia rufa</name>
    <dbReference type="NCBI Taxonomy" id="165716"/>
    <lineage>
        <taxon>Eukaryota</taxon>
        <taxon>Viridiplantae</taxon>
        <taxon>Streptophyta</taxon>
        <taxon>Embryophyta</taxon>
        <taxon>Tracheophyta</taxon>
        <taxon>Spermatophyta</taxon>
        <taxon>Magnoliopsida</taxon>
        <taxon>eudicotyledons</taxon>
        <taxon>Gunneridae</taxon>
        <taxon>Pentapetalae</taxon>
        <taxon>asterids</taxon>
        <taxon>Ericales</taxon>
        <taxon>Actinidiaceae</taxon>
        <taxon>Actinidia</taxon>
    </lineage>
</organism>
<dbReference type="InterPro" id="IPR036259">
    <property type="entry name" value="MFS_trans_sf"/>
</dbReference>
<comment type="similarity">
    <text evidence="2">Belongs to the major facilitator superfamily. Proton-dependent oligopeptide transporter (POT/PTR) (TC 2.A.17) family.</text>
</comment>
<keyword evidence="5 7" id="KW-0472">Membrane</keyword>
<dbReference type="Proteomes" id="UP000585474">
    <property type="component" value="Unassembled WGS sequence"/>
</dbReference>
<evidence type="ECO:0000256" key="3">
    <source>
        <dbReference type="ARBA" id="ARBA00022692"/>
    </source>
</evidence>
<gene>
    <name evidence="8" type="ORF">Acr_00g0028240</name>
</gene>
<dbReference type="OrthoDB" id="8904098at2759"/>
<comment type="caution">
    <text evidence="8">The sequence shown here is derived from an EMBL/GenBank/DDBJ whole genome shotgun (WGS) entry which is preliminary data.</text>
</comment>
<protein>
    <submittedName>
        <fullName evidence="8">Major facilitator superfamily protein</fullName>
    </submittedName>
</protein>
<dbReference type="AlphaFoldDB" id="A0A7J0DEC0"/>
<feature type="transmembrane region" description="Helical" evidence="7">
    <location>
        <begin position="48"/>
        <end position="68"/>
    </location>
</feature>
<keyword evidence="4 7" id="KW-1133">Transmembrane helix</keyword>
<accession>A0A7J0DEC0</accession>
<feature type="transmembrane region" description="Helical" evidence="7">
    <location>
        <begin position="259"/>
        <end position="277"/>
    </location>
</feature>
<keyword evidence="9" id="KW-1185">Reference proteome</keyword>
<evidence type="ECO:0000256" key="7">
    <source>
        <dbReference type="SAM" id="Phobius"/>
    </source>
</evidence>
<evidence type="ECO:0000313" key="9">
    <source>
        <dbReference type="Proteomes" id="UP000585474"/>
    </source>
</evidence>
<dbReference type="PANTHER" id="PTHR11654">
    <property type="entry name" value="OLIGOPEPTIDE TRANSPORTER-RELATED"/>
    <property type="match status" value="1"/>
</dbReference>
<sequence length="317" mass="35927">MTGRLILSSCDCRCLDKAAVITDDVESNSNPPNLWRLSTVHRVEELKAIVRMLPIWAAGILPLTAYSHQESFSIQQARTMDRSLYHTFQIPPATMSIFEILSVLFGILLYERLFVPFARRITKNPTGITFLQRIGIGFTINILGTFISALVETKRKAVAANHGLLDKPTAIIPITVFWLVPQYSIHGMALVFITVGRLEFFYDQSPESMRSTAASFFWIAIAVGNYTGTLMVSLIHKYSEKGVRNWIPERNLNRGRLENYYFFVSGLQVINLIYYVMCTRFYTYKVLEEVSEGGKEGHVELATNKIPPRPMGDENGI</sequence>
<evidence type="ECO:0000256" key="2">
    <source>
        <dbReference type="ARBA" id="ARBA00005982"/>
    </source>
</evidence>
<dbReference type="GO" id="GO:0016020">
    <property type="term" value="C:membrane"/>
    <property type="evidence" value="ECO:0007669"/>
    <property type="project" value="UniProtKB-SubCell"/>
</dbReference>